<dbReference type="STRING" id="70996.SE18_08655"/>
<sequence length="64" mass="7268">MNKRTYEYLNQGQIVTLANGYRYTAKRAGIYILFANGSVLGPYANYEDAEQAASATVNDWAWRQ</sequence>
<accession>A0A0P6YHR9</accession>
<evidence type="ECO:0000313" key="1">
    <source>
        <dbReference type="EMBL" id="KPL90012.1"/>
    </source>
</evidence>
<evidence type="ECO:0000313" key="2">
    <source>
        <dbReference type="Proteomes" id="UP000050277"/>
    </source>
</evidence>
<reference evidence="1 2" key="1">
    <citation type="submission" date="2015-07" db="EMBL/GenBank/DDBJ databases">
        <title>Whole genome sequence of Herpetosiphon geysericola DSM 7119.</title>
        <authorList>
            <person name="Hemp J."/>
            <person name="Ward L.M."/>
            <person name="Pace L.A."/>
            <person name="Fischer W.W."/>
        </authorList>
    </citation>
    <scope>NUCLEOTIDE SEQUENCE [LARGE SCALE GENOMIC DNA]</scope>
    <source>
        <strain evidence="1 2">DSM 7119</strain>
    </source>
</reference>
<dbReference type="RefSeq" id="WP_054534044.1">
    <property type="nucleotide sequence ID" value="NZ_LGKP01000014.1"/>
</dbReference>
<organism evidence="1 2">
    <name type="scientific">Herpetosiphon geysericola</name>
    <dbReference type="NCBI Taxonomy" id="70996"/>
    <lineage>
        <taxon>Bacteria</taxon>
        <taxon>Bacillati</taxon>
        <taxon>Chloroflexota</taxon>
        <taxon>Chloroflexia</taxon>
        <taxon>Herpetosiphonales</taxon>
        <taxon>Herpetosiphonaceae</taxon>
        <taxon>Herpetosiphon</taxon>
    </lineage>
</organism>
<gene>
    <name evidence="1" type="ORF">SE18_08655</name>
</gene>
<proteinExistence type="predicted"/>
<name>A0A0P6YHR9_9CHLR</name>
<protein>
    <submittedName>
        <fullName evidence="1">Uncharacterized protein</fullName>
    </submittedName>
</protein>
<comment type="caution">
    <text evidence="1">The sequence shown here is derived from an EMBL/GenBank/DDBJ whole genome shotgun (WGS) entry which is preliminary data.</text>
</comment>
<keyword evidence="2" id="KW-1185">Reference proteome</keyword>
<dbReference type="AlphaFoldDB" id="A0A0P6YHR9"/>
<dbReference type="Proteomes" id="UP000050277">
    <property type="component" value="Unassembled WGS sequence"/>
</dbReference>
<dbReference type="EMBL" id="LGKP01000014">
    <property type="protein sequence ID" value="KPL90012.1"/>
    <property type="molecule type" value="Genomic_DNA"/>
</dbReference>